<reference evidence="7 8" key="1">
    <citation type="submission" date="2019-02" db="EMBL/GenBank/DDBJ databases">
        <title>Draft genome sequence of Amycolatopsis sp. 8-3EHSu isolated from roots of Suaeda maritima.</title>
        <authorList>
            <person name="Duangmal K."/>
            <person name="Chantavorakit T."/>
        </authorList>
    </citation>
    <scope>NUCLEOTIDE SEQUENCE [LARGE SCALE GENOMIC DNA]</scope>
    <source>
        <strain evidence="7 8">8-3EHSu</strain>
    </source>
</reference>
<organism evidence="7 8">
    <name type="scientific">Amycolatopsis suaedae</name>
    <dbReference type="NCBI Taxonomy" id="2510978"/>
    <lineage>
        <taxon>Bacteria</taxon>
        <taxon>Bacillati</taxon>
        <taxon>Actinomycetota</taxon>
        <taxon>Actinomycetes</taxon>
        <taxon>Pseudonocardiales</taxon>
        <taxon>Pseudonocardiaceae</taxon>
        <taxon>Amycolatopsis</taxon>
    </lineage>
</organism>
<protein>
    <submittedName>
        <fullName evidence="7">Tetratricopeptide repeat protein</fullName>
    </submittedName>
</protein>
<evidence type="ECO:0000259" key="5">
    <source>
        <dbReference type="SMART" id="SM00862"/>
    </source>
</evidence>
<dbReference type="GO" id="GO:0000160">
    <property type="term" value="P:phosphorelay signal transduction system"/>
    <property type="evidence" value="ECO:0007669"/>
    <property type="project" value="InterPro"/>
</dbReference>
<sequence length="1021" mass="108692">MMTTSTSSPPRRGSTSLLRVGVSFEVLGPLRVVVDGEPVALPRGRVAALLACLLARPNELVPLGRLRGWLWDDEPRDPRGAIQTAVRRLRAGVGHDVVRTGPGGYTVPATPAELDLLRFRSLADTARRHEERGARGEAARLAGLALGLWRGPAFADVDAPGFRREVVPRLENERVLATLLWARTLGDRAAAITELARLTAEHPSRQDLSEALIRLLHHVGRRAEALAEYRRISGLLSTGVGPALRELHRSVLGDVAREPATTVPPAELPSDLTGFSGRDRELSQLDSWLHAGGTAVVTGPPGVGKTALAVHWAHRAAARFPDGQLFVDLRGWAPGQPRTPGATLRYLLGSLGVPAGRIPADPGQAEALYRRTLAGKRMLVVLDNAANAGQVRTLLPDTPGVATIVTSRDGLHQLPANRLTLDVPTAREAVAILAGILPTGAGHADLPELSELCGRLPLALRIAGANVASRPDASPRAYLDELRDGRLDALEVTGDRDAAVRAAFDASYQRLPPPARRLFRLFGTAPGADVSAAAAGALAATAPRTTRRHLDALTAAQLLRETAPGRFAMHDLLREYAAERAHATDRDTELRQARTRLHDWYLHSTDNAIRALDPAIAYAPLPPVPCGLRPAAPRDQRDAKRWLDAEQDNLVATILDAATGSGAHAWQLTFTLGTYFHSARPLEAWRAAAEAAYTAADTAVARVAALAGLAHLHHCTGDYAEAIAHAERAVPLLDEADWPTGECAIRWLLGMAHQHTGSLDTAAAQHRRVLTLTDRHAFTFHNLSTIAEQAGRLDEAMDYADRVFRESVAAGDDVGVAAALLATGRVHHHRGNLAEAEEALLRAYALVSGLDPLATARAELSLARLHVDQGRHADAADHAARVLRFAESAADRPSQAGARYVTAMVELHQGNAGAAAAQLTEALALAERSRLGYATVELLIGLAAAEDRADRALGHLGRALDLSGRVGCRGLAALAHLVRATVLRAIDADAAAEAARAAVTISGATGHRLVHARALAEVREA</sequence>
<evidence type="ECO:0000256" key="2">
    <source>
        <dbReference type="ARBA" id="ARBA00023015"/>
    </source>
</evidence>
<dbReference type="InterPro" id="IPR036388">
    <property type="entry name" value="WH-like_DNA-bd_sf"/>
</dbReference>
<dbReference type="InterPro" id="IPR027417">
    <property type="entry name" value="P-loop_NTPase"/>
</dbReference>
<dbReference type="Gene3D" id="3.40.50.300">
    <property type="entry name" value="P-loop containing nucleotide triphosphate hydrolases"/>
    <property type="match status" value="1"/>
</dbReference>
<dbReference type="InterPro" id="IPR041617">
    <property type="entry name" value="TPR_MalT"/>
</dbReference>
<dbReference type="SUPFAM" id="SSF48452">
    <property type="entry name" value="TPR-like"/>
    <property type="match status" value="3"/>
</dbReference>
<dbReference type="InterPro" id="IPR005158">
    <property type="entry name" value="BTAD"/>
</dbReference>
<evidence type="ECO:0000256" key="3">
    <source>
        <dbReference type="ARBA" id="ARBA00023125"/>
    </source>
</evidence>
<dbReference type="InterPro" id="IPR011990">
    <property type="entry name" value="TPR-like_helical_dom_sf"/>
</dbReference>
<comment type="caution">
    <text evidence="7">The sequence shown here is derived from an EMBL/GenBank/DDBJ whole genome shotgun (WGS) entry which is preliminary data.</text>
</comment>
<dbReference type="PANTHER" id="PTHR35807:SF1">
    <property type="entry name" value="TRANSCRIPTIONAL REGULATOR REDD"/>
    <property type="match status" value="1"/>
</dbReference>
<dbReference type="EMBL" id="SFCC01000018">
    <property type="protein sequence ID" value="RZQ60248.1"/>
    <property type="molecule type" value="Genomic_DNA"/>
</dbReference>
<dbReference type="GO" id="GO:0003677">
    <property type="term" value="F:DNA binding"/>
    <property type="evidence" value="ECO:0007669"/>
    <property type="project" value="UniProtKB-KW"/>
</dbReference>
<dbReference type="InterPro" id="IPR016032">
    <property type="entry name" value="Sig_transdc_resp-reg_C-effctor"/>
</dbReference>
<dbReference type="SUPFAM" id="SSF46894">
    <property type="entry name" value="C-terminal effector domain of the bipartite response regulators"/>
    <property type="match status" value="1"/>
</dbReference>
<dbReference type="SMART" id="SM00862">
    <property type="entry name" value="Trans_reg_C"/>
    <property type="match status" value="1"/>
</dbReference>
<gene>
    <name evidence="7" type="ORF">EWH70_30145</name>
</gene>
<dbReference type="Proteomes" id="UP000292003">
    <property type="component" value="Unassembled WGS sequence"/>
</dbReference>
<keyword evidence="8" id="KW-1185">Reference proteome</keyword>
<dbReference type="AlphaFoldDB" id="A0A4Q7J0J6"/>
<evidence type="ECO:0000259" key="6">
    <source>
        <dbReference type="SMART" id="SM01043"/>
    </source>
</evidence>
<dbReference type="InterPro" id="IPR019734">
    <property type="entry name" value="TPR_rpt"/>
</dbReference>
<keyword evidence="4" id="KW-0804">Transcription</keyword>
<comment type="similarity">
    <text evidence="1">Belongs to the AfsR/DnrI/RedD regulatory family.</text>
</comment>
<dbReference type="GO" id="GO:0006355">
    <property type="term" value="P:regulation of DNA-templated transcription"/>
    <property type="evidence" value="ECO:0007669"/>
    <property type="project" value="InterPro"/>
</dbReference>
<dbReference type="Pfam" id="PF17874">
    <property type="entry name" value="TPR_MalT"/>
    <property type="match status" value="1"/>
</dbReference>
<evidence type="ECO:0000256" key="1">
    <source>
        <dbReference type="ARBA" id="ARBA00005820"/>
    </source>
</evidence>
<dbReference type="Gene3D" id="1.25.40.10">
    <property type="entry name" value="Tetratricopeptide repeat domain"/>
    <property type="match status" value="3"/>
</dbReference>
<evidence type="ECO:0000313" key="7">
    <source>
        <dbReference type="EMBL" id="RZQ60248.1"/>
    </source>
</evidence>
<name>A0A4Q7J0J6_9PSEU</name>
<accession>A0A4Q7J0J6</accession>
<dbReference type="OrthoDB" id="5521887at2"/>
<proteinExistence type="inferred from homology"/>
<dbReference type="SUPFAM" id="SSF52540">
    <property type="entry name" value="P-loop containing nucleoside triphosphate hydrolases"/>
    <property type="match status" value="1"/>
</dbReference>
<keyword evidence="2" id="KW-0805">Transcription regulation</keyword>
<feature type="domain" description="Bacterial transcriptional activator" evidence="6">
    <location>
        <begin position="114"/>
        <end position="252"/>
    </location>
</feature>
<dbReference type="InterPro" id="IPR001867">
    <property type="entry name" value="OmpR/PhoB-type_DNA-bd"/>
</dbReference>
<dbReference type="PRINTS" id="PR00364">
    <property type="entry name" value="DISEASERSIST"/>
</dbReference>
<dbReference type="Pfam" id="PF03704">
    <property type="entry name" value="BTAD"/>
    <property type="match status" value="1"/>
</dbReference>
<dbReference type="SMART" id="SM00028">
    <property type="entry name" value="TPR"/>
    <property type="match status" value="6"/>
</dbReference>
<feature type="domain" description="OmpR/PhoB-type" evidence="5">
    <location>
        <begin position="36"/>
        <end position="107"/>
    </location>
</feature>
<evidence type="ECO:0000256" key="4">
    <source>
        <dbReference type="ARBA" id="ARBA00023163"/>
    </source>
</evidence>
<dbReference type="PANTHER" id="PTHR35807">
    <property type="entry name" value="TRANSCRIPTIONAL REGULATOR REDD-RELATED"/>
    <property type="match status" value="1"/>
</dbReference>
<dbReference type="InterPro" id="IPR051677">
    <property type="entry name" value="AfsR-DnrI-RedD_regulator"/>
</dbReference>
<evidence type="ECO:0000313" key="8">
    <source>
        <dbReference type="Proteomes" id="UP000292003"/>
    </source>
</evidence>
<dbReference type="Gene3D" id="1.10.10.10">
    <property type="entry name" value="Winged helix-like DNA-binding domain superfamily/Winged helix DNA-binding domain"/>
    <property type="match status" value="1"/>
</dbReference>
<keyword evidence="3" id="KW-0238">DNA-binding</keyword>
<dbReference type="SMART" id="SM01043">
    <property type="entry name" value="BTAD"/>
    <property type="match status" value="1"/>
</dbReference>
<dbReference type="CDD" id="cd15831">
    <property type="entry name" value="BTAD"/>
    <property type="match status" value="1"/>
</dbReference>